<protein>
    <submittedName>
        <fullName evidence="2">Uncharacterized protein</fullName>
    </submittedName>
</protein>
<dbReference type="EMBL" id="CP006585">
    <property type="protein sequence ID" value="AGW14403.1"/>
    <property type="molecule type" value="Genomic_DNA"/>
</dbReference>
<dbReference type="HOGENOM" id="CLU_1203235_0_0_7"/>
<name>T2GDL7_MEGG1</name>
<feature type="transmembrane region" description="Helical" evidence="1">
    <location>
        <begin position="173"/>
        <end position="193"/>
    </location>
</feature>
<feature type="transmembrane region" description="Helical" evidence="1">
    <location>
        <begin position="199"/>
        <end position="224"/>
    </location>
</feature>
<reference evidence="2 3" key="1">
    <citation type="journal article" date="2013" name="J. Bacteriol.">
        <title>Roles of HynAB and Ech, the only two hydrogenases found in the model sulfate reducer Desulfovibrio gigas.</title>
        <authorList>
            <person name="Morais-Silva F.O."/>
            <person name="Santos C.I."/>
            <person name="Rodrigues R."/>
            <person name="Pereira I.A."/>
            <person name="Rodrigues-Pousada C."/>
        </authorList>
    </citation>
    <scope>NUCLEOTIDE SEQUENCE [LARGE SCALE GENOMIC DNA]</scope>
    <source>
        <strain evidence="3">ATCC 19364 / DSM 1382 / NCIMB 9332 / VKM B-1759</strain>
    </source>
</reference>
<feature type="transmembrane region" description="Helical" evidence="1">
    <location>
        <begin position="145"/>
        <end position="161"/>
    </location>
</feature>
<evidence type="ECO:0000313" key="2">
    <source>
        <dbReference type="EMBL" id="AGW14403.1"/>
    </source>
</evidence>
<keyword evidence="1" id="KW-0472">Membrane</keyword>
<dbReference type="AlphaFoldDB" id="T2GDL7"/>
<organism evidence="2 3">
    <name type="scientific">Megalodesulfovibrio gigas (strain ATCC 19364 / DSM 1382 / NCIMB 9332 / VKM B-1759)</name>
    <name type="common">Desulfovibrio gigas</name>
    <dbReference type="NCBI Taxonomy" id="1121448"/>
    <lineage>
        <taxon>Bacteria</taxon>
        <taxon>Pseudomonadati</taxon>
        <taxon>Thermodesulfobacteriota</taxon>
        <taxon>Desulfovibrionia</taxon>
        <taxon>Desulfovibrionales</taxon>
        <taxon>Desulfovibrionaceae</taxon>
        <taxon>Megalodesulfovibrio</taxon>
    </lineage>
</organism>
<gene>
    <name evidence="2" type="ORF">DGI_2672</name>
</gene>
<reference evidence="3" key="2">
    <citation type="submission" date="2013-07" db="EMBL/GenBank/DDBJ databases">
        <authorList>
            <person name="Morais-Silva F.O."/>
            <person name="Rezende A.M."/>
            <person name="Pimentel C."/>
            <person name="Resende D.M."/>
            <person name="Santos C.I."/>
            <person name="Clemente C."/>
            <person name="de Oliveira L.M."/>
            <person name="da Silva S.M."/>
            <person name="Costa D.A."/>
            <person name="Varela-Raposo A."/>
            <person name="Horacio E.C.A."/>
            <person name="Matos M."/>
            <person name="Flores O."/>
            <person name="Ruiz J.C."/>
            <person name="Rodrigues-Pousada C."/>
        </authorList>
    </citation>
    <scope>NUCLEOTIDE SEQUENCE [LARGE SCALE GENOMIC DNA]</scope>
    <source>
        <strain evidence="3">ATCC 19364 / DSM 1382 / NCIMB 9332 / VKM B-1759</strain>
    </source>
</reference>
<evidence type="ECO:0000313" key="3">
    <source>
        <dbReference type="Proteomes" id="UP000016587"/>
    </source>
</evidence>
<dbReference type="STRING" id="1121448.DGI_2672"/>
<feature type="transmembrane region" description="Helical" evidence="1">
    <location>
        <begin position="106"/>
        <end position="125"/>
    </location>
</feature>
<accession>T2GDL7</accession>
<dbReference type="Proteomes" id="UP000016587">
    <property type="component" value="Chromosome"/>
</dbReference>
<evidence type="ECO:0000256" key="1">
    <source>
        <dbReference type="SAM" id="Phobius"/>
    </source>
</evidence>
<dbReference type="RefSeq" id="WP_021761417.1">
    <property type="nucleotide sequence ID" value="NC_022444.1"/>
</dbReference>
<keyword evidence="1" id="KW-1133">Transmembrane helix</keyword>
<dbReference type="PATRIC" id="fig|1121448.10.peg.2628"/>
<proteinExistence type="predicted"/>
<sequence>MRHELENETLQPAVRGLTSEERHELRAVLPAGGDVAGCLAELEGLALVLRHGERALPPPGLCSRVMAGVPLRRPGLGGRLQDWYQRQLGVAAWLPGRIIAATAGRCHYFFHFVGLLHVGMGLVLAAELQGYAHMFPSLVGRQPELAYALAALLFCLGMLAARRTPATRALARLGLVVYMAVVLGNGLGIAASFAAHGAVLAAVALSGCGLVLGSFLGTILFTCAGERRHA</sequence>
<keyword evidence="1" id="KW-0812">Transmembrane</keyword>
<keyword evidence="3" id="KW-1185">Reference proteome</keyword>
<dbReference type="KEGG" id="dgg:DGI_2672"/>